<reference evidence="2" key="1">
    <citation type="submission" date="2017-02" db="UniProtKB">
        <authorList>
            <consortium name="WormBaseParasite"/>
        </authorList>
    </citation>
    <scope>IDENTIFICATION</scope>
</reference>
<dbReference type="WBParaSite" id="ALUE_0000902001-mRNA-1">
    <property type="protein sequence ID" value="ALUE_0000902001-mRNA-1"/>
    <property type="gene ID" value="ALUE_0000902001"/>
</dbReference>
<dbReference type="AlphaFoldDB" id="A0A0M3HZB9"/>
<evidence type="ECO:0000313" key="2">
    <source>
        <dbReference type="WBParaSite" id="ALUE_0000902001-mRNA-1"/>
    </source>
</evidence>
<name>A0A0M3HZB9_ASCLU</name>
<keyword evidence="1" id="KW-1185">Reference proteome</keyword>
<organism evidence="1 2">
    <name type="scientific">Ascaris lumbricoides</name>
    <name type="common">Giant roundworm</name>
    <dbReference type="NCBI Taxonomy" id="6252"/>
    <lineage>
        <taxon>Eukaryota</taxon>
        <taxon>Metazoa</taxon>
        <taxon>Ecdysozoa</taxon>
        <taxon>Nematoda</taxon>
        <taxon>Chromadorea</taxon>
        <taxon>Rhabditida</taxon>
        <taxon>Spirurina</taxon>
        <taxon>Ascaridomorpha</taxon>
        <taxon>Ascaridoidea</taxon>
        <taxon>Ascarididae</taxon>
        <taxon>Ascaris</taxon>
    </lineage>
</organism>
<sequence length="78" mass="8811">MTTVSRLLMSCLQGTYYSTKRGHEAIQGAQRAERAGKWVIKERNVWGALCSVITLSRHVLQNNPHSSLKVCKSARIKR</sequence>
<dbReference type="Proteomes" id="UP000036681">
    <property type="component" value="Unplaced"/>
</dbReference>
<protein>
    <submittedName>
        <fullName evidence="2">Secreted protein</fullName>
    </submittedName>
</protein>
<evidence type="ECO:0000313" key="1">
    <source>
        <dbReference type="Proteomes" id="UP000036681"/>
    </source>
</evidence>
<accession>A0A0M3HZB9</accession>
<proteinExistence type="predicted"/>